<dbReference type="OrthoDB" id="1906921at2759"/>
<proteinExistence type="predicted"/>
<sequence>MDNNQRKSIAVLGAGVVGLSTAINIQKLYPRAEVTIIADKFNYETTSDGAAGIFRPTSIKTNGDLAIIRKWCKDSFKWYHSIWKSEEAPKAGVHRVGGYLYGREECEAHAFTDIIVRDSEMVCVELKAADRTGVFQGVIFLGSIRYESLKKVYDARASLTSKVVQSMSLGWLTKSHKRVEFVRMRGPHSKGHAEMAVSRVKGSGPETPDIENFPVNDFEDLDSQQEENQYTQRRMSDPNASFGSLVRGGIKRLSLKKSRSEAERINDDMTDGFHEVEASSVHDELENGEESVGFIGRTFGQAWHLFKERKRANSVALNAYLTYVTLPWYRIIGDVLDVRQQPVLVF</sequence>
<dbReference type="Gene3D" id="3.40.50.720">
    <property type="entry name" value="NAD(P)-binding Rossmann-like Domain"/>
    <property type="match status" value="1"/>
</dbReference>
<dbReference type="Pfam" id="PF09741">
    <property type="entry name" value="DUF2045"/>
    <property type="match status" value="1"/>
</dbReference>
<protein>
    <recommendedName>
        <fullName evidence="3">FAD dependent oxidoreductase domain-containing protein</fullName>
    </recommendedName>
</protein>
<evidence type="ECO:0000313" key="1">
    <source>
        <dbReference type="EMBL" id="VDI68681.1"/>
    </source>
</evidence>
<name>A0A8B6GTF2_MYTGA</name>
<dbReference type="EMBL" id="UYJE01008934">
    <property type="protein sequence ID" value="VDI68681.1"/>
    <property type="molecule type" value="Genomic_DNA"/>
</dbReference>
<accession>A0A8B6GTF2</accession>
<dbReference type="SUPFAM" id="SSF51905">
    <property type="entry name" value="FAD/NAD(P)-binding domain"/>
    <property type="match status" value="1"/>
</dbReference>
<dbReference type="InterPro" id="IPR019141">
    <property type="entry name" value="DUF2045"/>
</dbReference>
<reference evidence="1" key="1">
    <citation type="submission" date="2018-11" db="EMBL/GenBank/DDBJ databases">
        <authorList>
            <person name="Alioto T."/>
            <person name="Alioto T."/>
        </authorList>
    </citation>
    <scope>NUCLEOTIDE SEQUENCE</scope>
</reference>
<dbReference type="PANTHER" id="PTHR21477">
    <property type="entry name" value="ZGC:172139"/>
    <property type="match status" value="1"/>
</dbReference>
<comment type="caution">
    <text evidence="1">The sequence shown here is derived from an EMBL/GenBank/DDBJ whole genome shotgun (WGS) entry which is preliminary data.</text>
</comment>
<organism evidence="1 2">
    <name type="scientific">Mytilus galloprovincialis</name>
    <name type="common">Mediterranean mussel</name>
    <dbReference type="NCBI Taxonomy" id="29158"/>
    <lineage>
        <taxon>Eukaryota</taxon>
        <taxon>Metazoa</taxon>
        <taxon>Spiralia</taxon>
        <taxon>Lophotrochozoa</taxon>
        <taxon>Mollusca</taxon>
        <taxon>Bivalvia</taxon>
        <taxon>Autobranchia</taxon>
        <taxon>Pteriomorphia</taxon>
        <taxon>Mytilida</taxon>
        <taxon>Mytiloidea</taxon>
        <taxon>Mytilidae</taxon>
        <taxon>Mytilinae</taxon>
        <taxon>Mytilus</taxon>
    </lineage>
</organism>
<evidence type="ECO:0000313" key="2">
    <source>
        <dbReference type="Proteomes" id="UP000596742"/>
    </source>
</evidence>
<dbReference type="Proteomes" id="UP000596742">
    <property type="component" value="Unassembled WGS sequence"/>
</dbReference>
<evidence type="ECO:0008006" key="3">
    <source>
        <dbReference type="Google" id="ProtNLM"/>
    </source>
</evidence>
<dbReference type="PANTHER" id="PTHR21477:SF13">
    <property type="entry name" value="KIAA0930"/>
    <property type="match status" value="1"/>
</dbReference>
<keyword evidence="2" id="KW-1185">Reference proteome</keyword>
<dbReference type="AlphaFoldDB" id="A0A8B6GTF2"/>
<gene>
    <name evidence="1" type="ORF">MGAL_10B087570</name>
</gene>
<dbReference type="InterPro" id="IPR036188">
    <property type="entry name" value="FAD/NAD-bd_sf"/>
</dbReference>